<evidence type="ECO:0000313" key="4">
    <source>
        <dbReference type="Proteomes" id="UP000789595"/>
    </source>
</evidence>
<dbReference type="Proteomes" id="UP000789595">
    <property type="component" value="Unassembled WGS sequence"/>
</dbReference>
<dbReference type="InterPro" id="IPR015915">
    <property type="entry name" value="Kelch-typ_b-propeller"/>
</dbReference>
<evidence type="ECO:0008006" key="5">
    <source>
        <dbReference type="Google" id="ProtNLM"/>
    </source>
</evidence>
<gene>
    <name evidence="3" type="ORF">PECAL_1P19330</name>
</gene>
<dbReference type="Gene3D" id="2.120.10.80">
    <property type="entry name" value="Kelch-type beta propeller"/>
    <property type="match status" value="2"/>
</dbReference>
<keyword evidence="2" id="KW-0677">Repeat</keyword>
<accession>A0A8J2SG93</accession>
<evidence type="ECO:0000313" key="3">
    <source>
        <dbReference type="EMBL" id="CAH0365492.1"/>
    </source>
</evidence>
<dbReference type="PANTHER" id="PTHR46093">
    <property type="entry name" value="ACYL-COA-BINDING DOMAIN-CONTAINING PROTEIN 5"/>
    <property type="match status" value="1"/>
</dbReference>
<evidence type="ECO:0000256" key="1">
    <source>
        <dbReference type="ARBA" id="ARBA00022441"/>
    </source>
</evidence>
<keyword evidence="4" id="KW-1185">Reference proteome</keyword>
<dbReference type="SUPFAM" id="SSF117281">
    <property type="entry name" value="Kelch motif"/>
    <property type="match status" value="1"/>
</dbReference>
<comment type="caution">
    <text evidence="3">The sequence shown here is derived from an EMBL/GenBank/DDBJ whole genome shotgun (WGS) entry which is preliminary data.</text>
</comment>
<dbReference type="EMBL" id="CAKKNE010000001">
    <property type="protein sequence ID" value="CAH0365492.1"/>
    <property type="molecule type" value="Genomic_DNA"/>
</dbReference>
<dbReference type="OrthoDB" id="10251809at2759"/>
<dbReference type="Pfam" id="PF24681">
    <property type="entry name" value="Kelch_KLHDC2_KLHL20_DRC7"/>
    <property type="match status" value="1"/>
</dbReference>
<organism evidence="3 4">
    <name type="scientific">Pelagomonas calceolata</name>
    <dbReference type="NCBI Taxonomy" id="35677"/>
    <lineage>
        <taxon>Eukaryota</taxon>
        <taxon>Sar</taxon>
        <taxon>Stramenopiles</taxon>
        <taxon>Ochrophyta</taxon>
        <taxon>Pelagophyceae</taxon>
        <taxon>Pelagomonadales</taxon>
        <taxon>Pelagomonadaceae</taxon>
        <taxon>Pelagomonas</taxon>
    </lineage>
</organism>
<dbReference type="AlphaFoldDB" id="A0A8J2SG93"/>
<reference evidence="3" key="1">
    <citation type="submission" date="2021-11" db="EMBL/GenBank/DDBJ databases">
        <authorList>
            <consortium name="Genoscope - CEA"/>
            <person name="William W."/>
        </authorList>
    </citation>
    <scope>NUCLEOTIDE SEQUENCE</scope>
</reference>
<protein>
    <recommendedName>
        <fullName evidence="5">Galactose oxidase</fullName>
    </recommendedName>
</protein>
<sequence length="520" mass="55947">MRAALLCAAWAAVDGQTPGEYFYKLRDKDIEATPPEDPRLGGFGAPGDVGQEAMNALNWGEHDIEAVRLTSRRLGHGFDASPDRPRPRARAFHATGIIEDKFFVFGGVGKDVTDGGPLLLNDLHFYDQQRGGWSGELKRTSCCRDGAPFDALGIRPSPRAHVGSAVVGTQLWIYGGIGDASGVENDVLGTARHALANSNRTLGDLHFYDDESATWSGHVAAAGAKPAPRFGAAMAAYGDLLVLFGGFDGDGAARNDLHLFNTTSRAWRAAPPPLYGRLPAPRGHAPFAASYAQSTRPAYGGFVDDVLYVFGGSSRAVDAGVSHRQAAMALSEDTWMVNVAQLASTVPSLNWTRLAEKGAKLAMGEDREGAARCAHELHSPREGVVYIIAGLDADGKAVDQHAALKVGEGIWEDVTYQTRPARHARYGASSSATGNDDRFVSNHAARLAETGRDDRLFRFGGYDQRHEVTDYFEVFVPDIHRKIPDVYPNSDRTVAEDLDTGLAAYHALTVSYPHSPYGLG</sequence>
<name>A0A8J2SG93_9STRA</name>
<dbReference type="PANTHER" id="PTHR46093:SF18">
    <property type="entry name" value="FIBRONECTIN TYPE-III DOMAIN-CONTAINING PROTEIN"/>
    <property type="match status" value="1"/>
</dbReference>
<keyword evidence="1" id="KW-0880">Kelch repeat</keyword>
<evidence type="ECO:0000256" key="2">
    <source>
        <dbReference type="ARBA" id="ARBA00022737"/>
    </source>
</evidence>
<proteinExistence type="predicted"/>